<feature type="transmembrane region" description="Helical" evidence="1">
    <location>
        <begin position="163"/>
        <end position="186"/>
    </location>
</feature>
<feature type="transmembrane region" description="Helical" evidence="1">
    <location>
        <begin position="84"/>
        <end position="109"/>
    </location>
</feature>
<keyword evidence="4" id="KW-1185">Reference proteome</keyword>
<dbReference type="GO" id="GO:0016020">
    <property type="term" value="C:membrane"/>
    <property type="evidence" value="ECO:0007669"/>
    <property type="project" value="TreeGrafter"/>
</dbReference>
<dbReference type="PANTHER" id="PTHR28358:SF1">
    <property type="entry name" value="TRANSMEMBRANE PROTEIN 127"/>
    <property type="match status" value="1"/>
</dbReference>
<accession>A0A9P0FKU8</accession>
<organism evidence="3 4">
    <name type="scientific">Brassicogethes aeneus</name>
    <name type="common">Rape pollen beetle</name>
    <name type="synonym">Meligethes aeneus</name>
    <dbReference type="NCBI Taxonomy" id="1431903"/>
    <lineage>
        <taxon>Eukaryota</taxon>
        <taxon>Metazoa</taxon>
        <taxon>Ecdysozoa</taxon>
        <taxon>Arthropoda</taxon>
        <taxon>Hexapoda</taxon>
        <taxon>Insecta</taxon>
        <taxon>Pterygota</taxon>
        <taxon>Neoptera</taxon>
        <taxon>Endopterygota</taxon>
        <taxon>Coleoptera</taxon>
        <taxon>Polyphaga</taxon>
        <taxon>Cucujiformia</taxon>
        <taxon>Nitidulidae</taxon>
        <taxon>Meligethinae</taxon>
        <taxon>Brassicogethes</taxon>
    </lineage>
</organism>
<sequence>MTCWHNFRQILTPKNEDVNFISATFHLVTITLISMSMVDLNWFVISGNVCVPYLTLGQFFWFGYNNSPAFSDEYKCVTPETVNLMRITILLCFMAILFALFGYVIDIIGSKNLVYRLSRRYAVPGTCAVFWIMAIISLSYYTILLMEDSLASHYSKSYFNVTYGLGFYLLASAGINSSIGIIYNLILSHNPSGYQRDDDACILETSDNDLDTFNSPTPPPPYHIPPLHYSIAPPPYTP</sequence>
<evidence type="ECO:0000313" key="4">
    <source>
        <dbReference type="Proteomes" id="UP001154078"/>
    </source>
</evidence>
<dbReference type="OrthoDB" id="10030622at2759"/>
<proteinExistence type="predicted"/>
<keyword evidence="1" id="KW-0472">Membrane</keyword>
<dbReference type="InterPro" id="IPR046795">
    <property type="entry name" value="TMEM127_TM"/>
</dbReference>
<feature type="transmembrane region" description="Helical" evidence="1">
    <location>
        <begin position="45"/>
        <end position="64"/>
    </location>
</feature>
<feature type="domain" description="Transmembrane protein 127 transmembrane region" evidence="2">
    <location>
        <begin position="76"/>
        <end position="186"/>
    </location>
</feature>
<dbReference type="AlphaFoldDB" id="A0A9P0FKU8"/>
<dbReference type="EMBL" id="OV121137">
    <property type="protein sequence ID" value="CAH0559361.1"/>
    <property type="molecule type" value="Genomic_DNA"/>
</dbReference>
<keyword evidence="1" id="KW-0812">Transmembrane</keyword>
<reference evidence="3" key="1">
    <citation type="submission" date="2021-12" db="EMBL/GenBank/DDBJ databases">
        <authorList>
            <person name="King R."/>
        </authorList>
    </citation>
    <scope>NUCLEOTIDE SEQUENCE</scope>
</reference>
<evidence type="ECO:0000313" key="3">
    <source>
        <dbReference type="EMBL" id="CAH0559361.1"/>
    </source>
</evidence>
<protein>
    <recommendedName>
        <fullName evidence="2">Transmembrane protein 127 transmembrane region domain-containing protein</fullName>
    </recommendedName>
</protein>
<evidence type="ECO:0000256" key="1">
    <source>
        <dbReference type="SAM" id="Phobius"/>
    </source>
</evidence>
<gene>
    <name evidence="3" type="ORF">MELIAE_LOCUS9463</name>
</gene>
<dbReference type="Proteomes" id="UP001154078">
    <property type="component" value="Chromosome 6"/>
</dbReference>
<keyword evidence="1" id="KW-1133">Transmembrane helix</keyword>
<dbReference type="PANTHER" id="PTHR28358">
    <property type="entry name" value="TRANSMEMBRANE PROTEIN 127"/>
    <property type="match status" value="1"/>
</dbReference>
<dbReference type="GO" id="GO:0032007">
    <property type="term" value="P:negative regulation of TOR signaling"/>
    <property type="evidence" value="ECO:0007669"/>
    <property type="project" value="InterPro"/>
</dbReference>
<dbReference type="InterPro" id="IPR033331">
    <property type="entry name" value="TMEM127"/>
</dbReference>
<name>A0A9P0FKU8_BRAAE</name>
<dbReference type="Pfam" id="PF20517">
    <property type="entry name" value="TMEM127"/>
    <property type="match status" value="1"/>
</dbReference>
<dbReference type="GO" id="GO:0008285">
    <property type="term" value="P:negative regulation of cell population proliferation"/>
    <property type="evidence" value="ECO:0007669"/>
    <property type="project" value="InterPro"/>
</dbReference>
<evidence type="ECO:0000259" key="2">
    <source>
        <dbReference type="Pfam" id="PF20517"/>
    </source>
</evidence>
<feature type="transmembrane region" description="Helical" evidence="1">
    <location>
        <begin position="121"/>
        <end position="143"/>
    </location>
</feature>